<dbReference type="Proteomes" id="UP001208938">
    <property type="component" value="Unassembled WGS sequence"/>
</dbReference>
<evidence type="ECO:0000313" key="2">
    <source>
        <dbReference type="Proteomes" id="UP001208938"/>
    </source>
</evidence>
<sequence length="164" mass="17763">MAASPPRSEIDPRPLAHCLDVMFIAELVAPRVARLRLAGQQLNDLLGMEPRGMPLSVFFAATARDELAEALLQVGQGARALLPLRADARLAQPALDGMLALLPLTDTENRITRILGVLETRGPTGRAPRRFRLIAPMRTQRDIPPARLPVGQKPSLMVINGGKA</sequence>
<organism evidence="1 2">
    <name type="scientific">Pararhodobacter zhoushanensis</name>
    <dbReference type="NCBI Taxonomy" id="2479545"/>
    <lineage>
        <taxon>Bacteria</taxon>
        <taxon>Pseudomonadati</taxon>
        <taxon>Pseudomonadota</taxon>
        <taxon>Alphaproteobacteria</taxon>
        <taxon>Rhodobacterales</taxon>
        <taxon>Paracoccaceae</taxon>
        <taxon>Pararhodobacter</taxon>
    </lineage>
</organism>
<name>A0ABT3H0D1_9RHOB</name>
<protein>
    <submittedName>
        <fullName evidence="1">PAS domain-containing protein</fullName>
    </submittedName>
</protein>
<keyword evidence="2" id="KW-1185">Reference proteome</keyword>
<reference evidence="1 2" key="1">
    <citation type="submission" date="2022-10" db="EMBL/GenBank/DDBJ databases">
        <title>Pararhodobacter sp. nov., isolated from marine algae.</title>
        <authorList>
            <person name="Choi B.J."/>
            <person name="Kim J.M."/>
            <person name="Lee J.K."/>
            <person name="Choi D.G."/>
            <person name="Jeon C.O."/>
        </authorList>
    </citation>
    <scope>NUCLEOTIDE SEQUENCE [LARGE SCALE GENOMIC DNA]</scope>
    <source>
        <strain evidence="1 2">ZQ420</strain>
    </source>
</reference>
<dbReference type="RefSeq" id="WP_264506165.1">
    <property type="nucleotide sequence ID" value="NZ_JAPDFL010000001.1"/>
</dbReference>
<proteinExistence type="predicted"/>
<evidence type="ECO:0000313" key="1">
    <source>
        <dbReference type="EMBL" id="MCW1933226.1"/>
    </source>
</evidence>
<dbReference type="Pfam" id="PF07310">
    <property type="entry name" value="PAS_5"/>
    <property type="match status" value="1"/>
</dbReference>
<dbReference type="InterPro" id="IPR009922">
    <property type="entry name" value="DUF1457"/>
</dbReference>
<gene>
    <name evidence="1" type="ORF">OKW52_13395</name>
</gene>
<comment type="caution">
    <text evidence="1">The sequence shown here is derived from an EMBL/GenBank/DDBJ whole genome shotgun (WGS) entry which is preliminary data.</text>
</comment>
<dbReference type="EMBL" id="JAPDFL010000001">
    <property type="protein sequence ID" value="MCW1933226.1"/>
    <property type="molecule type" value="Genomic_DNA"/>
</dbReference>
<accession>A0ABT3H0D1</accession>